<dbReference type="GO" id="GO:0005694">
    <property type="term" value="C:chromosome"/>
    <property type="evidence" value="ECO:0007669"/>
    <property type="project" value="InterPro"/>
</dbReference>
<keyword evidence="9 12" id="KW-0799">Topoisomerase</keyword>
<evidence type="ECO:0000259" key="14">
    <source>
        <dbReference type="PROSITE" id="PS50880"/>
    </source>
</evidence>
<dbReference type="PANTHER" id="PTHR11390:SF26">
    <property type="entry name" value="DNA TOPOISOMERASE 1"/>
    <property type="match status" value="1"/>
</dbReference>
<dbReference type="Pfam" id="PF01396">
    <property type="entry name" value="Zn_ribbon_Top1"/>
    <property type="match status" value="1"/>
</dbReference>
<dbReference type="EMBL" id="JWHL01000002">
    <property type="protein sequence ID" value="MBR1368432.1"/>
    <property type="molecule type" value="Genomic_DNA"/>
</dbReference>
<dbReference type="InterPro" id="IPR003602">
    <property type="entry name" value="Topo_IA_DNA-bd_dom"/>
</dbReference>
<dbReference type="Gene3D" id="3.30.65.10">
    <property type="entry name" value="Bacterial Topoisomerase I, domain 1"/>
    <property type="match status" value="1"/>
</dbReference>
<dbReference type="GO" id="GO:0006310">
    <property type="term" value="P:DNA recombination"/>
    <property type="evidence" value="ECO:0007669"/>
    <property type="project" value="TreeGrafter"/>
</dbReference>
<feature type="active site" description="O-(5'-phospho-DNA)-tyrosine intermediate" evidence="12">
    <location>
        <position position="311"/>
    </location>
</feature>
<dbReference type="Gene3D" id="1.10.460.10">
    <property type="entry name" value="Topoisomerase I, domain 2"/>
    <property type="match status" value="1"/>
</dbReference>
<dbReference type="InterPro" id="IPR013824">
    <property type="entry name" value="Topo_IA_cen_sub1"/>
</dbReference>
<evidence type="ECO:0000256" key="4">
    <source>
        <dbReference type="ARBA" id="ARBA00022723"/>
    </source>
</evidence>
<feature type="site" description="Interaction with DNA" evidence="12">
    <location>
        <position position="49"/>
    </location>
</feature>
<evidence type="ECO:0000256" key="10">
    <source>
        <dbReference type="ARBA" id="ARBA00023125"/>
    </source>
</evidence>
<dbReference type="GO" id="GO:0008270">
    <property type="term" value="F:zinc ion binding"/>
    <property type="evidence" value="ECO:0007669"/>
    <property type="project" value="UniProtKB-KW"/>
</dbReference>
<dbReference type="InterPro" id="IPR013826">
    <property type="entry name" value="Topo_IA_cen_sub3"/>
</dbReference>
<dbReference type="SMART" id="SM00436">
    <property type="entry name" value="TOP1Bc"/>
    <property type="match status" value="1"/>
</dbReference>
<dbReference type="PANTHER" id="PTHR11390">
    <property type="entry name" value="PROKARYOTIC DNA TOPOISOMERASE"/>
    <property type="match status" value="1"/>
</dbReference>
<proteinExistence type="inferred from homology"/>
<dbReference type="InterPro" id="IPR003601">
    <property type="entry name" value="Topo_IA_2"/>
</dbReference>
<keyword evidence="6" id="KW-0863">Zinc-finger</keyword>
<dbReference type="FunFam" id="1.10.290.10:FF:000003">
    <property type="entry name" value="DNA topoisomerase"/>
    <property type="match status" value="1"/>
</dbReference>
<dbReference type="Pfam" id="PF01751">
    <property type="entry name" value="Toprim"/>
    <property type="match status" value="1"/>
</dbReference>
<keyword evidence="8" id="KW-0460">Magnesium</keyword>
<comment type="function">
    <text evidence="12">Releases the supercoiling and torsional tension of DNA, which is introduced during the DNA replication and transcription, by transiently cleaving and rejoining one strand of the DNA duplex. Introduces a single-strand break via transesterification at a target site in duplex DNA. The scissile phosphodiester is attacked by the catalytic tyrosine of the enzyme, resulting in the formation of a DNA-(5'-phosphotyrosyl)-enzyme intermediate and the expulsion of a 3'-OH DNA strand. The free DNA strand then undergoes passage around the unbroken strand, thus removing DNA supercoils. Finally, in the religation step, the DNA 3'-OH attacks the covalent intermediate to expel the active-site tyrosine and restore the DNA phosphodiester backbone.</text>
</comment>
<dbReference type="InterPro" id="IPR034144">
    <property type="entry name" value="TOPRIM_TopoIII"/>
</dbReference>
<dbReference type="EC" id="5.6.2.1" evidence="12"/>
<dbReference type="PROSITE" id="PS52039">
    <property type="entry name" value="TOPO_IA_2"/>
    <property type="match status" value="1"/>
</dbReference>
<dbReference type="PRINTS" id="PR00417">
    <property type="entry name" value="PRTPISMRASEI"/>
</dbReference>
<dbReference type="OrthoDB" id="30963at2157"/>
<dbReference type="Pfam" id="PF01131">
    <property type="entry name" value="Topoisom_bac"/>
    <property type="match status" value="1"/>
</dbReference>
<keyword evidence="17" id="KW-1185">Reference proteome</keyword>
<dbReference type="Gene3D" id="1.10.150.20">
    <property type="entry name" value="5' to 3' exonuclease, C-terminal subdomain"/>
    <property type="match status" value="1"/>
</dbReference>
<feature type="site" description="Interaction with DNA" evidence="12">
    <location>
        <position position="498"/>
    </location>
</feature>
<protein>
    <recommendedName>
        <fullName evidence="12">DNA topoisomerase 1</fullName>
        <ecNumber evidence="12">5.6.2.1</ecNumber>
    </recommendedName>
    <alternativeName>
        <fullName evidence="12">DNA topoisomerase I</fullName>
    </alternativeName>
</protein>
<evidence type="ECO:0000256" key="7">
    <source>
        <dbReference type="ARBA" id="ARBA00022833"/>
    </source>
</evidence>
<name>A0A8J7W8P2_9EURY</name>
<feature type="domain" description="Toprim" evidence="14">
    <location>
        <begin position="1"/>
        <end position="136"/>
    </location>
</feature>
<evidence type="ECO:0000256" key="9">
    <source>
        <dbReference type="ARBA" id="ARBA00023029"/>
    </source>
</evidence>
<evidence type="ECO:0000256" key="12">
    <source>
        <dbReference type="HAMAP-Rule" id="MF_00952"/>
    </source>
</evidence>
<dbReference type="GO" id="GO:0003917">
    <property type="term" value="F:DNA topoisomerase type I (single strand cut, ATP-independent) activity"/>
    <property type="evidence" value="ECO:0007669"/>
    <property type="project" value="UniProtKB-UniRule"/>
</dbReference>
<dbReference type="NCBIfam" id="NF011532">
    <property type="entry name" value="PRK14973.1"/>
    <property type="match status" value="1"/>
</dbReference>
<dbReference type="GO" id="GO:0006281">
    <property type="term" value="P:DNA repair"/>
    <property type="evidence" value="ECO:0007669"/>
    <property type="project" value="TreeGrafter"/>
</dbReference>
<dbReference type="AlphaFoldDB" id="A0A8J7W8P2"/>
<comment type="caution">
    <text evidence="12">Lacks conserved residue(s) required for the propagation of feature annotation.</text>
</comment>
<keyword evidence="10 12" id="KW-0238">DNA-binding</keyword>
<dbReference type="InterPro" id="IPR028612">
    <property type="entry name" value="Topoisom_1_IA"/>
</dbReference>
<organism evidence="16 17">
    <name type="scientific">Methanocalculus chunghsingensis</name>
    <dbReference type="NCBI Taxonomy" id="156457"/>
    <lineage>
        <taxon>Archaea</taxon>
        <taxon>Methanobacteriati</taxon>
        <taxon>Methanobacteriota</taxon>
        <taxon>Stenosarchaea group</taxon>
        <taxon>Methanomicrobia</taxon>
        <taxon>Methanomicrobiales</taxon>
        <taxon>Methanocalculaceae</taxon>
        <taxon>Methanocalculus</taxon>
    </lineage>
</organism>
<evidence type="ECO:0000256" key="11">
    <source>
        <dbReference type="ARBA" id="ARBA00023235"/>
    </source>
</evidence>
<sequence length="929" mass="102360">MHLIIAEKNIAARRIAEILAGKAKVSAKKDGSANLYEFGDTKVIGLRGHVVEVDFEPGYDNWRSATHPPRTLIDAGIIKRPTEKKIVSILQKVARKADLVTIATDYDTEGELIGKEAYELVRAVNNTVEVDRARFSAITPDEIHRAFAETKPLDFHLAAAGETRQIVDLVWGASLTRFISIAAKRGGGNILSVGRVQSPTLAMIVDREKEIEAFVPETYWMVRLDSEKDHLPIEARHTHGRFKEKEEAQAAVAGSLPPLTVNEVIEGEKADRAPTPLDTTSLIVAAGRLGYSAANAMRVAEDLYMNGYISYPRTDNTVYPPSLNLNGIVSDLSKGVFAKDGKWVAENMRPKPTRGKKETTDHPPIHPAGYGSPEKIGEDAWKLYEFIVRRFFATLSPDAKWKTLKVNMSAGSEPYTATGGRLVEPGYRTVYQYSDAKERILPKLTAGDTLPINAVHLDEKETQPPARYTQSRLIQKMEELGLGTKSTRHEVIQKLIGRKYVEGNPLRPTLVGRAVTDTLEQYADTITRPEMTRALEDHMNMIKVREKRSDDVLTESREMLDRVFDQLEGNESLIGEDIMEMTIEESIVGPCPICGHSLRIRRMGSSQFIGCMHYPDCTFNMSLPPGTWGGAVRTKEVCPTHSLNHIRLVRKGARPWDLGCPLCSHIASNKEAIAMIPGCDDELIRSLHEHHLYAITELTSRTPLELSGLIGIPTQKAEEIILGAGDVINKLRLRTEMKKFIRDTITPRKGRSPAKIVKALIEEDVSDITALGKADPGLLRKAGLSETEALEVTGSAKEASDARILKDAGIPAISLKKYREAGITSPEAFLNRHPAGISLASGVSIETVIKHVSLICEQYNRPPPGKITKGAFLKGQKELTDLPGVGEATLLKLADAGVYNRETLLAVRDDIPGISPDVISKMKKKAEIA</sequence>
<dbReference type="GO" id="GO:0006265">
    <property type="term" value="P:DNA topological change"/>
    <property type="evidence" value="ECO:0007669"/>
    <property type="project" value="UniProtKB-UniRule"/>
</dbReference>
<feature type="compositionally biased region" description="Basic and acidic residues" evidence="13">
    <location>
        <begin position="355"/>
        <end position="364"/>
    </location>
</feature>
<evidence type="ECO:0000256" key="13">
    <source>
        <dbReference type="SAM" id="MobiDB-lite"/>
    </source>
</evidence>
<dbReference type="CDD" id="cd03362">
    <property type="entry name" value="TOPRIM_TopoIA_TopoIII"/>
    <property type="match status" value="1"/>
</dbReference>
<gene>
    <name evidence="12" type="primary">topA</name>
    <name evidence="16" type="ORF">RJ53_02510</name>
</gene>
<dbReference type="InterPro" id="IPR013498">
    <property type="entry name" value="Topo_IA_Znf"/>
</dbReference>
<dbReference type="InterPro" id="IPR023405">
    <property type="entry name" value="Topo_IA_core_domain"/>
</dbReference>
<dbReference type="PROSITE" id="PS00396">
    <property type="entry name" value="TOPO_IA_1"/>
    <property type="match status" value="1"/>
</dbReference>
<feature type="region of interest" description="Interaction with DNA" evidence="12">
    <location>
        <begin position="192"/>
        <end position="197"/>
    </location>
</feature>
<feature type="site" description="Interaction with DNA" evidence="12">
    <location>
        <position position="313"/>
    </location>
</feature>
<feature type="domain" description="Topo IA-type catalytic" evidence="15">
    <location>
        <begin position="154"/>
        <end position="564"/>
    </location>
</feature>
<comment type="caution">
    <text evidence="16">The sequence shown here is derived from an EMBL/GenBank/DDBJ whole genome shotgun (WGS) entry which is preliminary data.</text>
</comment>
<evidence type="ECO:0000259" key="15">
    <source>
        <dbReference type="PROSITE" id="PS52039"/>
    </source>
</evidence>
<dbReference type="Gene3D" id="3.40.50.140">
    <property type="match status" value="1"/>
</dbReference>
<keyword evidence="7" id="KW-0862">Zinc</keyword>
<dbReference type="InterPro" id="IPR006171">
    <property type="entry name" value="TOPRIM_dom"/>
</dbReference>
<dbReference type="InterPro" id="IPR000380">
    <property type="entry name" value="Topo_IA"/>
</dbReference>
<keyword evidence="11 12" id="KW-0413">Isomerase</keyword>
<dbReference type="NCBIfam" id="NF005555">
    <property type="entry name" value="PRK07220.1"/>
    <property type="match status" value="1"/>
</dbReference>
<evidence type="ECO:0000313" key="16">
    <source>
        <dbReference type="EMBL" id="MBR1368432.1"/>
    </source>
</evidence>
<reference evidence="16" key="1">
    <citation type="submission" date="2014-12" db="EMBL/GenBank/DDBJ databases">
        <authorList>
            <person name="Huang H.-H."/>
            <person name="Chen S.-C."/>
            <person name="Lai M.-C."/>
        </authorList>
    </citation>
    <scope>NUCLEOTIDE SEQUENCE</scope>
    <source>
        <strain evidence="16">K1F9705b</strain>
    </source>
</reference>
<dbReference type="InterPro" id="IPR013825">
    <property type="entry name" value="Topo_IA_cen_sub2"/>
</dbReference>
<dbReference type="PROSITE" id="PS50880">
    <property type="entry name" value="TOPRIM"/>
    <property type="match status" value="1"/>
</dbReference>
<dbReference type="InterPro" id="IPR023406">
    <property type="entry name" value="Topo_IA_AS"/>
</dbReference>
<dbReference type="GO" id="GO:0003677">
    <property type="term" value="F:DNA binding"/>
    <property type="evidence" value="ECO:0007669"/>
    <property type="project" value="UniProtKB-KW"/>
</dbReference>
<comment type="catalytic activity">
    <reaction evidence="1 12">
        <text>ATP-independent breakage of single-stranded DNA, followed by passage and rejoining.</text>
        <dbReference type="EC" id="5.6.2.1"/>
    </reaction>
</comment>
<keyword evidence="5" id="KW-0677">Repeat</keyword>
<comment type="similarity">
    <text evidence="3 12">Belongs to the type IA topoisomerase family.</text>
</comment>
<evidence type="ECO:0000256" key="2">
    <source>
        <dbReference type="ARBA" id="ARBA00001946"/>
    </source>
</evidence>
<dbReference type="SMART" id="SM00493">
    <property type="entry name" value="TOPRIM"/>
    <property type="match status" value="1"/>
</dbReference>
<dbReference type="SUPFAM" id="SSF56712">
    <property type="entry name" value="Prokaryotic type I DNA topoisomerase"/>
    <property type="match status" value="1"/>
</dbReference>
<evidence type="ECO:0000256" key="8">
    <source>
        <dbReference type="ARBA" id="ARBA00022842"/>
    </source>
</evidence>
<dbReference type="RefSeq" id="WP_211530043.1">
    <property type="nucleotide sequence ID" value="NZ_JWHL01000002.1"/>
</dbReference>
<dbReference type="Gene3D" id="1.10.290.10">
    <property type="entry name" value="Topoisomerase I, domain 4"/>
    <property type="match status" value="1"/>
</dbReference>
<comment type="cofactor">
    <cofactor evidence="2">
        <name>Mg(2+)</name>
        <dbReference type="ChEBI" id="CHEBI:18420"/>
    </cofactor>
</comment>
<feature type="region of interest" description="Disordered" evidence="13">
    <location>
        <begin position="347"/>
        <end position="371"/>
    </location>
</feature>
<dbReference type="CDD" id="cd00186">
    <property type="entry name" value="TOP1Ac"/>
    <property type="match status" value="1"/>
</dbReference>
<dbReference type="Proteomes" id="UP000730161">
    <property type="component" value="Unassembled WGS sequence"/>
</dbReference>
<evidence type="ECO:0000256" key="3">
    <source>
        <dbReference type="ARBA" id="ARBA00009446"/>
    </source>
</evidence>
<evidence type="ECO:0000313" key="17">
    <source>
        <dbReference type="Proteomes" id="UP000730161"/>
    </source>
</evidence>
<evidence type="ECO:0000256" key="6">
    <source>
        <dbReference type="ARBA" id="ARBA00022771"/>
    </source>
</evidence>
<dbReference type="HAMAP" id="MF_00952">
    <property type="entry name" value="Topoisom_1_prok"/>
    <property type="match status" value="1"/>
</dbReference>
<dbReference type="InterPro" id="IPR013497">
    <property type="entry name" value="Topo_IA_cen"/>
</dbReference>
<comment type="subunit">
    <text evidence="12">Monomer.</text>
</comment>
<keyword evidence="4" id="KW-0479">Metal-binding</keyword>
<evidence type="ECO:0000256" key="1">
    <source>
        <dbReference type="ARBA" id="ARBA00000213"/>
    </source>
</evidence>
<accession>A0A8J7W8P2</accession>
<dbReference type="Gene3D" id="2.70.20.10">
    <property type="entry name" value="Topoisomerase I, domain 3"/>
    <property type="match status" value="1"/>
</dbReference>
<feature type="site" description="Interaction with DNA" evidence="12">
    <location>
        <position position="168"/>
    </location>
</feature>
<feature type="site" description="Interaction with DNA" evidence="12">
    <location>
        <position position="164"/>
    </location>
</feature>
<evidence type="ECO:0000256" key="5">
    <source>
        <dbReference type="ARBA" id="ARBA00022737"/>
    </source>
</evidence>
<dbReference type="SMART" id="SM00437">
    <property type="entry name" value="TOP1Ac"/>
    <property type="match status" value="1"/>
</dbReference>